<dbReference type="Proteomes" id="UP000192359">
    <property type="component" value="Unassembled WGS sequence"/>
</dbReference>
<feature type="domain" description="ABC transmembrane type-1" evidence="6">
    <location>
        <begin position="40"/>
        <end position="301"/>
    </location>
</feature>
<reference evidence="7 8" key="1">
    <citation type="submission" date="2016-05" db="EMBL/GenBank/DDBJ databases">
        <title>Draft genome sequence of a porcine commensal Rothia nasimurium.</title>
        <authorList>
            <person name="Gaiser R.A."/>
            <person name="Van Baarlen P."/>
            <person name="Wells J.M."/>
        </authorList>
    </citation>
    <scope>NUCLEOTIDE SEQUENCE [LARGE SCALE GENOMIC DNA]</scope>
    <source>
        <strain evidence="7 8">PT-32</strain>
    </source>
</reference>
<organism evidence="7 8">
    <name type="scientific">Rothia nasimurium</name>
    <dbReference type="NCBI Taxonomy" id="85336"/>
    <lineage>
        <taxon>Bacteria</taxon>
        <taxon>Bacillati</taxon>
        <taxon>Actinomycetota</taxon>
        <taxon>Actinomycetes</taxon>
        <taxon>Micrococcales</taxon>
        <taxon>Micrococcaceae</taxon>
        <taxon>Rothia</taxon>
    </lineage>
</organism>
<sequence length="551" mass="60430">MAENADEKKTKTPKEKVKFRIAPPGFRWRPLFFLPFPLDILTSLALVFLPVLVGTIIDLHTSGDEAAAWRLVWLLVGVVVYLSVVEFVGWGITFRVVARIERDWRLYIAHLISRSPNRDTGALIAILNKDAKAMAQMWEPMILAFSAVGVTGLGTWQLWRISPAIAVVALGGLMLTMLTLTWISKLLEKHADIFRDKVGVSTSRASDIASSIRTILGLGAQRRMMDRYGATAQDVYTSQIRLESVQTWSYAVRDLLVGTVTWVVIALALRGAASEGTWMTEVPAGQLVTVVGLISTLTGPIWSVEMLLFSWRNARIALKRVDRLAAEVESNSQVEDKDAPAPVPSAEAGQVRVDIPLASSPVHYINPRDVGLPAQDYAEALTRALRQENGTRGAGREVGKHDGGERVLLSEPNPMIFAGSLAEHLQMGTKGLSREHMIELLKLTDSEEIAFRLGGRDPESYLASTLASEGSNLSGGQRQRLALARALAQPASVLVLTEPLNSVDEPSQKFILNQLEALTGQPGPLEHIRQIYLVSTTMEIERRLKAGEARG</sequence>
<keyword evidence="2 5" id="KW-0812">Transmembrane</keyword>
<dbReference type="EMBL" id="LXWF01000042">
    <property type="protein sequence ID" value="ORC15753.1"/>
    <property type="molecule type" value="Genomic_DNA"/>
</dbReference>
<dbReference type="SUPFAM" id="SSF52540">
    <property type="entry name" value="P-loop containing nucleoside triphosphate hydrolases"/>
    <property type="match status" value="1"/>
</dbReference>
<protein>
    <recommendedName>
        <fullName evidence="6">ABC transmembrane type-1 domain-containing protein</fullName>
    </recommendedName>
</protein>
<dbReference type="PANTHER" id="PTHR43394">
    <property type="entry name" value="ATP-DEPENDENT PERMEASE MDL1, MITOCHONDRIAL"/>
    <property type="match status" value="1"/>
</dbReference>
<evidence type="ECO:0000313" key="7">
    <source>
        <dbReference type="EMBL" id="ORC15753.1"/>
    </source>
</evidence>
<feature type="transmembrane region" description="Helical" evidence="5">
    <location>
        <begin position="165"/>
        <end position="187"/>
    </location>
</feature>
<dbReference type="OrthoDB" id="4966664at2"/>
<dbReference type="GO" id="GO:0015421">
    <property type="term" value="F:ABC-type oligopeptide transporter activity"/>
    <property type="evidence" value="ECO:0007669"/>
    <property type="project" value="TreeGrafter"/>
</dbReference>
<evidence type="ECO:0000259" key="6">
    <source>
        <dbReference type="PROSITE" id="PS50929"/>
    </source>
</evidence>
<evidence type="ECO:0000256" key="3">
    <source>
        <dbReference type="ARBA" id="ARBA00022989"/>
    </source>
</evidence>
<evidence type="ECO:0000256" key="2">
    <source>
        <dbReference type="ARBA" id="ARBA00022692"/>
    </source>
</evidence>
<feature type="transmembrane region" description="Helical" evidence="5">
    <location>
        <begin position="72"/>
        <end position="97"/>
    </location>
</feature>
<feature type="transmembrane region" description="Helical" evidence="5">
    <location>
        <begin position="141"/>
        <end position="159"/>
    </location>
</feature>
<dbReference type="GO" id="GO:0016887">
    <property type="term" value="F:ATP hydrolysis activity"/>
    <property type="evidence" value="ECO:0007669"/>
    <property type="project" value="InterPro"/>
</dbReference>
<dbReference type="InterPro" id="IPR011527">
    <property type="entry name" value="ABC1_TM_dom"/>
</dbReference>
<dbReference type="GO" id="GO:0005886">
    <property type="term" value="C:plasma membrane"/>
    <property type="evidence" value="ECO:0007669"/>
    <property type="project" value="UniProtKB-SubCell"/>
</dbReference>
<dbReference type="PROSITE" id="PS50929">
    <property type="entry name" value="ABC_TM1F"/>
    <property type="match status" value="1"/>
</dbReference>
<keyword evidence="4 5" id="KW-0472">Membrane</keyword>
<name>A0A1Y1RNI9_9MICC</name>
<dbReference type="Gene3D" id="1.20.1560.10">
    <property type="entry name" value="ABC transporter type 1, transmembrane domain"/>
    <property type="match status" value="1"/>
</dbReference>
<dbReference type="GO" id="GO:0005524">
    <property type="term" value="F:ATP binding"/>
    <property type="evidence" value="ECO:0007669"/>
    <property type="project" value="InterPro"/>
</dbReference>
<dbReference type="InterPro" id="IPR036640">
    <property type="entry name" value="ABC1_TM_sf"/>
</dbReference>
<dbReference type="PANTHER" id="PTHR43394:SF1">
    <property type="entry name" value="ATP-BINDING CASSETTE SUB-FAMILY B MEMBER 10, MITOCHONDRIAL"/>
    <property type="match status" value="1"/>
</dbReference>
<feature type="transmembrane region" description="Helical" evidence="5">
    <location>
        <begin position="285"/>
        <end position="311"/>
    </location>
</feature>
<dbReference type="InterPro" id="IPR039421">
    <property type="entry name" value="Type_1_exporter"/>
</dbReference>
<dbReference type="InterPro" id="IPR003439">
    <property type="entry name" value="ABC_transporter-like_ATP-bd"/>
</dbReference>
<dbReference type="SUPFAM" id="SSF90123">
    <property type="entry name" value="ABC transporter transmembrane region"/>
    <property type="match status" value="1"/>
</dbReference>
<keyword evidence="3 5" id="KW-1133">Transmembrane helix</keyword>
<comment type="caution">
    <text evidence="7">The sequence shown here is derived from an EMBL/GenBank/DDBJ whole genome shotgun (WGS) entry which is preliminary data.</text>
</comment>
<evidence type="ECO:0000256" key="1">
    <source>
        <dbReference type="ARBA" id="ARBA00004651"/>
    </source>
</evidence>
<proteinExistence type="predicted"/>
<keyword evidence="8" id="KW-1185">Reference proteome</keyword>
<gene>
    <name evidence="7" type="ORF">A7979_06040</name>
</gene>
<accession>A0A1Y1RNI9</accession>
<evidence type="ECO:0000256" key="5">
    <source>
        <dbReference type="SAM" id="Phobius"/>
    </source>
</evidence>
<dbReference type="Pfam" id="PF00664">
    <property type="entry name" value="ABC_membrane"/>
    <property type="match status" value="1"/>
</dbReference>
<dbReference type="AlphaFoldDB" id="A0A1Y1RNI9"/>
<dbReference type="RefSeq" id="WP_083092922.1">
    <property type="nucleotide sequence ID" value="NZ_LXWF01000042.1"/>
</dbReference>
<evidence type="ECO:0000313" key="8">
    <source>
        <dbReference type="Proteomes" id="UP000192359"/>
    </source>
</evidence>
<dbReference type="Gene3D" id="3.40.50.300">
    <property type="entry name" value="P-loop containing nucleotide triphosphate hydrolases"/>
    <property type="match status" value="1"/>
</dbReference>
<feature type="transmembrane region" description="Helical" evidence="5">
    <location>
        <begin position="255"/>
        <end position="273"/>
    </location>
</feature>
<evidence type="ECO:0000256" key="4">
    <source>
        <dbReference type="ARBA" id="ARBA00023136"/>
    </source>
</evidence>
<dbReference type="InterPro" id="IPR027417">
    <property type="entry name" value="P-loop_NTPase"/>
</dbReference>
<feature type="transmembrane region" description="Helical" evidence="5">
    <location>
        <begin position="31"/>
        <end position="52"/>
    </location>
</feature>
<dbReference type="Pfam" id="PF00005">
    <property type="entry name" value="ABC_tran"/>
    <property type="match status" value="1"/>
</dbReference>
<comment type="subcellular location">
    <subcellularLocation>
        <location evidence="1">Cell membrane</location>
        <topology evidence="1">Multi-pass membrane protein</topology>
    </subcellularLocation>
</comment>